<dbReference type="Gene3D" id="3.40.1620.10">
    <property type="entry name" value="YefM-like domain"/>
    <property type="match status" value="1"/>
</dbReference>
<evidence type="ECO:0000256" key="1">
    <source>
        <dbReference type="ARBA" id="ARBA00009981"/>
    </source>
</evidence>
<dbReference type="Proteomes" id="UP000306113">
    <property type="component" value="Unassembled WGS sequence"/>
</dbReference>
<dbReference type="RefSeq" id="WP_136338238.1">
    <property type="nucleotide sequence ID" value="NZ_SSMD01000002.1"/>
</dbReference>
<proteinExistence type="inferred from homology"/>
<sequence length="83" mass="9461">MLENGVLPSSYLRTNLADVLNSVRYAQRRYLITRGSQPVAALVLPHELDVVEELVRKSPAQKEYEYMARMEAWRRASVVARAG</sequence>
<dbReference type="AlphaFoldDB" id="A0A4S3MBA0"/>
<gene>
    <name evidence="2" type="ORF">E7681_05355</name>
</gene>
<comment type="similarity">
    <text evidence="1">Belongs to the phD/YefM antitoxin family.</text>
</comment>
<reference evidence="2 3" key="1">
    <citation type="submission" date="2019-04" db="EMBL/GenBank/DDBJ databases">
        <title>Draft genome sequence of Youngimonas vesicularis.</title>
        <authorList>
            <person name="Hameed A."/>
        </authorList>
    </citation>
    <scope>NUCLEOTIDE SEQUENCE [LARGE SCALE GENOMIC DNA]</scope>
    <source>
        <strain evidence="2 3">CC-AMW-E</strain>
    </source>
</reference>
<protein>
    <submittedName>
        <fullName evidence="2">Type II toxin-antitoxin system Phd/YefM family antitoxin</fullName>
    </submittedName>
</protein>
<dbReference type="OrthoDB" id="7871907at2"/>
<dbReference type="NCBIfam" id="TIGR01552">
    <property type="entry name" value="phd_fam"/>
    <property type="match status" value="1"/>
</dbReference>
<keyword evidence="3" id="KW-1185">Reference proteome</keyword>
<accession>A0A4S3MBA0</accession>
<dbReference type="EMBL" id="SSMD01000002">
    <property type="protein sequence ID" value="THD75877.1"/>
    <property type="molecule type" value="Genomic_DNA"/>
</dbReference>
<evidence type="ECO:0000313" key="3">
    <source>
        <dbReference type="Proteomes" id="UP000306113"/>
    </source>
</evidence>
<comment type="caution">
    <text evidence="2">The sequence shown here is derived from an EMBL/GenBank/DDBJ whole genome shotgun (WGS) entry which is preliminary data.</text>
</comment>
<dbReference type="SUPFAM" id="SSF143120">
    <property type="entry name" value="YefM-like"/>
    <property type="match status" value="1"/>
</dbReference>
<dbReference type="InterPro" id="IPR036165">
    <property type="entry name" value="YefM-like_sf"/>
</dbReference>
<organism evidence="2 3">
    <name type="scientific">Thalassobius vesicularis</name>
    <dbReference type="NCBI Taxonomy" id="1294297"/>
    <lineage>
        <taxon>Bacteria</taxon>
        <taxon>Pseudomonadati</taxon>
        <taxon>Pseudomonadota</taxon>
        <taxon>Alphaproteobacteria</taxon>
        <taxon>Rhodobacterales</taxon>
        <taxon>Roseobacteraceae</taxon>
        <taxon>Thalassovita</taxon>
    </lineage>
</organism>
<name>A0A4S3MBA0_9RHOB</name>
<evidence type="ECO:0000313" key="2">
    <source>
        <dbReference type="EMBL" id="THD75877.1"/>
    </source>
</evidence>